<accession>A0A2H3JFI2</accession>
<name>A0A2H3JFI2_WOLCO</name>
<dbReference type="EMBL" id="KB467942">
    <property type="protein sequence ID" value="PCH38573.1"/>
    <property type="molecule type" value="Genomic_DNA"/>
</dbReference>
<sequence>MGATDAAECAARRRQGHVVTALTPLGSGVTPIAGERDAFEEAAAAPTPLSTTSSTDAPSPLSSLSSGPCSSSIHLQTDCENMYL</sequence>
<gene>
    <name evidence="2" type="ORF">WOLCODRAFT_149513</name>
</gene>
<organism evidence="2 3">
    <name type="scientific">Wolfiporia cocos (strain MD-104)</name>
    <name type="common">Brown rot fungus</name>
    <dbReference type="NCBI Taxonomy" id="742152"/>
    <lineage>
        <taxon>Eukaryota</taxon>
        <taxon>Fungi</taxon>
        <taxon>Dikarya</taxon>
        <taxon>Basidiomycota</taxon>
        <taxon>Agaricomycotina</taxon>
        <taxon>Agaricomycetes</taxon>
        <taxon>Polyporales</taxon>
        <taxon>Phaeolaceae</taxon>
        <taxon>Wolfiporia</taxon>
    </lineage>
</organism>
<keyword evidence="3" id="KW-1185">Reference proteome</keyword>
<protein>
    <submittedName>
        <fullName evidence="2">Uncharacterized protein</fullName>
    </submittedName>
</protein>
<feature type="compositionally biased region" description="Low complexity" evidence="1">
    <location>
        <begin position="42"/>
        <end position="72"/>
    </location>
</feature>
<reference evidence="2 3" key="1">
    <citation type="journal article" date="2012" name="Science">
        <title>The Paleozoic origin of enzymatic lignin decomposition reconstructed from 31 fungal genomes.</title>
        <authorList>
            <person name="Floudas D."/>
            <person name="Binder M."/>
            <person name="Riley R."/>
            <person name="Barry K."/>
            <person name="Blanchette R.A."/>
            <person name="Henrissat B."/>
            <person name="Martinez A.T."/>
            <person name="Otillar R."/>
            <person name="Spatafora J.W."/>
            <person name="Yadav J.S."/>
            <person name="Aerts A."/>
            <person name="Benoit I."/>
            <person name="Boyd A."/>
            <person name="Carlson A."/>
            <person name="Copeland A."/>
            <person name="Coutinho P.M."/>
            <person name="de Vries R.P."/>
            <person name="Ferreira P."/>
            <person name="Findley K."/>
            <person name="Foster B."/>
            <person name="Gaskell J."/>
            <person name="Glotzer D."/>
            <person name="Gorecki P."/>
            <person name="Heitman J."/>
            <person name="Hesse C."/>
            <person name="Hori C."/>
            <person name="Igarashi K."/>
            <person name="Jurgens J.A."/>
            <person name="Kallen N."/>
            <person name="Kersten P."/>
            <person name="Kohler A."/>
            <person name="Kuees U."/>
            <person name="Kumar T.K.A."/>
            <person name="Kuo A."/>
            <person name="LaButti K."/>
            <person name="Larrondo L.F."/>
            <person name="Lindquist E."/>
            <person name="Ling A."/>
            <person name="Lombard V."/>
            <person name="Lucas S."/>
            <person name="Lundell T."/>
            <person name="Martin R."/>
            <person name="McLaughlin D.J."/>
            <person name="Morgenstern I."/>
            <person name="Morin E."/>
            <person name="Murat C."/>
            <person name="Nagy L.G."/>
            <person name="Nolan M."/>
            <person name="Ohm R.A."/>
            <person name="Patyshakuliyeva A."/>
            <person name="Rokas A."/>
            <person name="Ruiz-Duenas F.J."/>
            <person name="Sabat G."/>
            <person name="Salamov A."/>
            <person name="Samejima M."/>
            <person name="Schmutz J."/>
            <person name="Slot J.C."/>
            <person name="St John F."/>
            <person name="Stenlid J."/>
            <person name="Sun H."/>
            <person name="Sun S."/>
            <person name="Syed K."/>
            <person name="Tsang A."/>
            <person name="Wiebenga A."/>
            <person name="Young D."/>
            <person name="Pisabarro A."/>
            <person name="Eastwood D.C."/>
            <person name="Martin F."/>
            <person name="Cullen D."/>
            <person name="Grigoriev I.V."/>
            <person name="Hibbett D.S."/>
        </authorList>
    </citation>
    <scope>NUCLEOTIDE SEQUENCE [LARGE SCALE GENOMIC DNA]</scope>
    <source>
        <strain evidence="2 3">MD-104</strain>
    </source>
</reference>
<feature type="region of interest" description="Disordered" evidence="1">
    <location>
        <begin position="41"/>
        <end position="74"/>
    </location>
</feature>
<evidence type="ECO:0000313" key="2">
    <source>
        <dbReference type="EMBL" id="PCH38573.1"/>
    </source>
</evidence>
<proteinExistence type="predicted"/>
<dbReference type="Proteomes" id="UP000218811">
    <property type="component" value="Unassembled WGS sequence"/>
</dbReference>
<evidence type="ECO:0000313" key="3">
    <source>
        <dbReference type="Proteomes" id="UP000218811"/>
    </source>
</evidence>
<dbReference type="AlphaFoldDB" id="A0A2H3JFI2"/>
<evidence type="ECO:0000256" key="1">
    <source>
        <dbReference type="SAM" id="MobiDB-lite"/>
    </source>
</evidence>